<feature type="domain" description="FAD/NAD(P)-binding" evidence="4">
    <location>
        <begin position="14"/>
        <end position="295"/>
    </location>
</feature>
<evidence type="ECO:0000313" key="5">
    <source>
        <dbReference type="EMBL" id="PRH89420.1"/>
    </source>
</evidence>
<dbReference type="OrthoDB" id="9786503at2"/>
<dbReference type="EMBL" id="PUEJ01000001">
    <property type="protein sequence ID" value="PRH89420.1"/>
    <property type="molecule type" value="Genomic_DNA"/>
</dbReference>
<dbReference type="PRINTS" id="PR00368">
    <property type="entry name" value="FADPNR"/>
</dbReference>
<dbReference type="Gene3D" id="3.50.50.60">
    <property type="entry name" value="FAD/NAD(P)-binding domain"/>
    <property type="match status" value="2"/>
</dbReference>
<organism evidence="5 6">
    <name type="scientific">Labrys okinawensis</name>
    <dbReference type="NCBI Taxonomy" id="346911"/>
    <lineage>
        <taxon>Bacteria</taxon>
        <taxon>Pseudomonadati</taxon>
        <taxon>Pseudomonadota</taxon>
        <taxon>Alphaproteobacteria</taxon>
        <taxon>Hyphomicrobiales</taxon>
        <taxon>Xanthobacteraceae</taxon>
        <taxon>Labrys</taxon>
    </lineage>
</organism>
<gene>
    <name evidence="5" type="ORF">C5L14_02220</name>
</gene>
<dbReference type="GO" id="GO:0016491">
    <property type="term" value="F:oxidoreductase activity"/>
    <property type="evidence" value="ECO:0007669"/>
    <property type="project" value="UniProtKB-KW"/>
</dbReference>
<evidence type="ECO:0000256" key="3">
    <source>
        <dbReference type="ARBA" id="ARBA00023002"/>
    </source>
</evidence>
<accession>A0A2S9QJC4</accession>
<dbReference type="AlphaFoldDB" id="A0A2S9QJC4"/>
<evidence type="ECO:0000256" key="1">
    <source>
        <dbReference type="ARBA" id="ARBA00018719"/>
    </source>
</evidence>
<name>A0A2S9QJC4_9HYPH</name>
<dbReference type="Proteomes" id="UP000237682">
    <property type="component" value="Unassembled WGS sequence"/>
</dbReference>
<dbReference type="SUPFAM" id="SSF51905">
    <property type="entry name" value="FAD/NAD(P)-binding domain"/>
    <property type="match status" value="1"/>
</dbReference>
<protein>
    <recommendedName>
        <fullName evidence="1">Thioredoxin reductase</fullName>
    </recommendedName>
</protein>
<keyword evidence="3" id="KW-0560">Oxidoreductase</keyword>
<dbReference type="Pfam" id="PF07992">
    <property type="entry name" value="Pyr_redox_2"/>
    <property type="match status" value="1"/>
</dbReference>
<keyword evidence="6" id="KW-1185">Reference proteome</keyword>
<proteinExistence type="predicted"/>
<reference evidence="5 6" key="1">
    <citation type="submission" date="2018-02" db="EMBL/GenBank/DDBJ databases">
        <title>Whole genome sequencing of endophytic bacterium.</title>
        <authorList>
            <person name="Eedara R."/>
            <person name="Podile A.R."/>
        </authorList>
    </citation>
    <scope>NUCLEOTIDE SEQUENCE [LARGE SCALE GENOMIC DNA]</scope>
    <source>
        <strain evidence="5 6">RP1T</strain>
    </source>
</reference>
<comment type="caution">
    <text evidence="5">The sequence shown here is derived from an EMBL/GenBank/DDBJ whole genome shotgun (WGS) entry which is preliminary data.</text>
</comment>
<keyword evidence="2" id="KW-0285">Flavoprotein</keyword>
<evidence type="ECO:0000259" key="4">
    <source>
        <dbReference type="Pfam" id="PF07992"/>
    </source>
</evidence>
<evidence type="ECO:0000313" key="6">
    <source>
        <dbReference type="Proteomes" id="UP000237682"/>
    </source>
</evidence>
<evidence type="ECO:0000256" key="2">
    <source>
        <dbReference type="ARBA" id="ARBA00022630"/>
    </source>
</evidence>
<dbReference type="InterPro" id="IPR023753">
    <property type="entry name" value="FAD/NAD-binding_dom"/>
</dbReference>
<dbReference type="PANTHER" id="PTHR48105">
    <property type="entry name" value="THIOREDOXIN REDUCTASE 1-RELATED-RELATED"/>
    <property type="match status" value="1"/>
</dbReference>
<dbReference type="InterPro" id="IPR050097">
    <property type="entry name" value="Ferredoxin-NADP_redctase_2"/>
</dbReference>
<sequence>MTASLLDNADRPPHDVIIIGGSFAGVSAAMQLARARRRVLLIDAGLPRNRFVESAHGFLGQDGRAPREIIGTALSQLSAYPTFGFLAGQAQQARRNGAFFEVELKEKGVARGRRLILATGVGDALPEIAGLRERWGLSIFSCPYCHGFEVADRRLGVIANHPMSAHQAVLVSDWGPTVYFTQGRFEPDEDLLPLFRARNIEVEYSPAVEILGTGTAIEAVRSANGLTVPVEAVFTAPRTYLTSPLAEQLGCRIEDGPLGPLISVDDQKRTSIEGVFAAGDVTSMMANATMASAAGVMAGVSAHRSLVFDGGAQG</sequence>
<dbReference type="PRINTS" id="PR00469">
    <property type="entry name" value="PNDRDTASEII"/>
</dbReference>
<dbReference type="RefSeq" id="WP_105860383.1">
    <property type="nucleotide sequence ID" value="NZ_PUEJ01000001.1"/>
</dbReference>
<dbReference type="InterPro" id="IPR036188">
    <property type="entry name" value="FAD/NAD-bd_sf"/>
</dbReference>